<dbReference type="EMBL" id="BAABEY010000026">
    <property type="protein sequence ID" value="GAA4442318.1"/>
    <property type="molecule type" value="Genomic_DNA"/>
</dbReference>
<organism evidence="1 2">
    <name type="scientific">Ravibacter arvi</name>
    <dbReference type="NCBI Taxonomy" id="2051041"/>
    <lineage>
        <taxon>Bacteria</taxon>
        <taxon>Pseudomonadati</taxon>
        <taxon>Bacteroidota</taxon>
        <taxon>Cytophagia</taxon>
        <taxon>Cytophagales</taxon>
        <taxon>Spirosomataceae</taxon>
        <taxon>Ravibacter</taxon>
    </lineage>
</organism>
<dbReference type="SUPFAM" id="SSF46785">
    <property type="entry name" value="Winged helix' DNA-binding domain"/>
    <property type="match status" value="1"/>
</dbReference>
<dbReference type="InterPro" id="IPR036390">
    <property type="entry name" value="WH_DNA-bd_sf"/>
</dbReference>
<dbReference type="RefSeq" id="WP_345030417.1">
    <property type="nucleotide sequence ID" value="NZ_BAABEY010000026.1"/>
</dbReference>
<keyword evidence="2" id="KW-1185">Reference proteome</keyword>
<comment type="caution">
    <text evidence="1">The sequence shown here is derived from an EMBL/GenBank/DDBJ whole genome shotgun (WGS) entry which is preliminary data.</text>
</comment>
<sequence>MEQNRERIEQHSGLLEHMGLTPVAARVFVYLLLQGSEGAVFEDLVDYFKVSKSAVSNALKMLTTSGMAGFRTVGGKRRRFFYVNMRSLFNEKEMISRYQQFFGILEDVRKARDVQDQFDKELGEISVLYKMLLIEFPIILERWKRTIELDG</sequence>
<evidence type="ECO:0008006" key="3">
    <source>
        <dbReference type="Google" id="ProtNLM"/>
    </source>
</evidence>
<dbReference type="InterPro" id="IPR036388">
    <property type="entry name" value="WH-like_DNA-bd_sf"/>
</dbReference>
<dbReference type="Gene3D" id="1.10.10.10">
    <property type="entry name" value="Winged helix-like DNA-binding domain superfamily/Winged helix DNA-binding domain"/>
    <property type="match status" value="1"/>
</dbReference>
<evidence type="ECO:0000313" key="1">
    <source>
        <dbReference type="EMBL" id="GAA4442318.1"/>
    </source>
</evidence>
<proteinExistence type="predicted"/>
<accession>A0ABP8M313</accession>
<name>A0ABP8M313_9BACT</name>
<gene>
    <name evidence="1" type="ORF">GCM10023091_28910</name>
</gene>
<evidence type="ECO:0000313" key="2">
    <source>
        <dbReference type="Proteomes" id="UP001501508"/>
    </source>
</evidence>
<protein>
    <recommendedName>
        <fullName evidence="3">MarR family transcriptional regulator</fullName>
    </recommendedName>
</protein>
<reference evidence="2" key="1">
    <citation type="journal article" date="2019" name="Int. J. Syst. Evol. Microbiol.">
        <title>The Global Catalogue of Microorganisms (GCM) 10K type strain sequencing project: providing services to taxonomists for standard genome sequencing and annotation.</title>
        <authorList>
            <consortium name="The Broad Institute Genomics Platform"/>
            <consortium name="The Broad Institute Genome Sequencing Center for Infectious Disease"/>
            <person name="Wu L."/>
            <person name="Ma J."/>
        </authorList>
    </citation>
    <scope>NUCLEOTIDE SEQUENCE [LARGE SCALE GENOMIC DNA]</scope>
    <source>
        <strain evidence="2">JCM 31920</strain>
    </source>
</reference>
<dbReference type="Proteomes" id="UP001501508">
    <property type="component" value="Unassembled WGS sequence"/>
</dbReference>